<dbReference type="SUPFAM" id="SSF159894">
    <property type="entry name" value="YgaC/TfoX-N like"/>
    <property type="match status" value="1"/>
</dbReference>
<gene>
    <name evidence="3" type="ORF">SAMN05421795_106113</name>
</gene>
<dbReference type="InterPro" id="IPR007076">
    <property type="entry name" value="TfoX_N"/>
</dbReference>
<keyword evidence="4" id="KW-1185">Reference proteome</keyword>
<dbReference type="Pfam" id="PF04993">
    <property type="entry name" value="TfoX_N"/>
    <property type="match status" value="1"/>
</dbReference>
<evidence type="ECO:0000259" key="2">
    <source>
        <dbReference type="Pfam" id="PF04993"/>
    </source>
</evidence>
<dbReference type="STRING" id="407234.SAMN05421795_106113"/>
<sequence>MATRPETADFLLECLDGAGVEIRLRRMFGEYCVYADDKVAALLCDDALFVKPVPEARAYLGSVTEAPPYDGAKPHFRLDPDTWEDRDRLGGLMRLLAQVLPAPKPRKPRTAKTRPQRTASSGPGGKPRRSR</sequence>
<evidence type="ECO:0000313" key="3">
    <source>
        <dbReference type="EMBL" id="SIS82903.1"/>
    </source>
</evidence>
<accession>A0A1N7MA25</accession>
<dbReference type="Proteomes" id="UP000186098">
    <property type="component" value="Unassembled WGS sequence"/>
</dbReference>
<dbReference type="OrthoDB" id="1524907at2"/>
<name>A0A1N7MA25_9RHOB</name>
<protein>
    <submittedName>
        <fullName evidence="3">Transcriptional regulator of competence genes, TfoX/Sxy family</fullName>
    </submittedName>
</protein>
<dbReference type="RefSeq" id="WP_076366496.1">
    <property type="nucleotide sequence ID" value="NZ_FTOM01000006.1"/>
</dbReference>
<dbReference type="EMBL" id="FTOM01000006">
    <property type="protein sequence ID" value="SIS82903.1"/>
    <property type="molecule type" value="Genomic_DNA"/>
</dbReference>
<dbReference type="AlphaFoldDB" id="A0A1N7MA25"/>
<feature type="region of interest" description="Disordered" evidence="1">
    <location>
        <begin position="98"/>
        <end position="131"/>
    </location>
</feature>
<evidence type="ECO:0000313" key="4">
    <source>
        <dbReference type="Proteomes" id="UP000186098"/>
    </source>
</evidence>
<reference evidence="4" key="1">
    <citation type="submission" date="2017-01" db="EMBL/GenBank/DDBJ databases">
        <authorList>
            <person name="Varghese N."/>
            <person name="Submissions S."/>
        </authorList>
    </citation>
    <scope>NUCLEOTIDE SEQUENCE [LARGE SCALE GENOMIC DNA]</scope>
    <source>
        <strain evidence="4">DSM 18714</strain>
    </source>
</reference>
<proteinExistence type="predicted"/>
<dbReference type="Gene3D" id="3.30.1460.30">
    <property type="entry name" value="YgaC/TfoX-N like chaperone"/>
    <property type="match status" value="1"/>
</dbReference>
<organism evidence="3 4">
    <name type="scientific">Phaeovulum vinaykumarii</name>
    <dbReference type="NCBI Taxonomy" id="407234"/>
    <lineage>
        <taxon>Bacteria</taxon>
        <taxon>Pseudomonadati</taxon>
        <taxon>Pseudomonadota</taxon>
        <taxon>Alphaproteobacteria</taxon>
        <taxon>Rhodobacterales</taxon>
        <taxon>Paracoccaceae</taxon>
        <taxon>Phaeovulum</taxon>
    </lineage>
</organism>
<feature type="compositionally biased region" description="Basic residues" evidence="1">
    <location>
        <begin position="104"/>
        <end position="115"/>
    </location>
</feature>
<evidence type="ECO:0000256" key="1">
    <source>
        <dbReference type="SAM" id="MobiDB-lite"/>
    </source>
</evidence>
<feature type="domain" description="TfoX N-terminal" evidence="2">
    <location>
        <begin position="21"/>
        <end position="93"/>
    </location>
</feature>